<feature type="binding site" evidence="7">
    <location>
        <position position="173"/>
    </location>
    <ligand>
        <name>3-phosphoshikimate</name>
        <dbReference type="ChEBI" id="CHEBI:145989"/>
    </ligand>
</feature>
<feature type="binding site" evidence="7">
    <location>
        <position position="24"/>
    </location>
    <ligand>
        <name>3-phosphoshikimate</name>
        <dbReference type="ChEBI" id="CHEBI:145989"/>
    </ligand>
</feature>
<dbReference type="EMBL" id="AP012057">
    <property type="protein sequence ID" value="BAN02814.1"/>
    <property type="molecule type" value="Genomic_DNA"/>
</dbReference>
<dbReference type="SUPFAM" id="SSF55205">
    <property type="entry name" value="EPT/RTPC-like"/>
    <property type="match status" value="1"/>
</dbReference>
<feature type="binding site" evidence="7">
    <location>
        <position position="200"/>
    </location>
    <ligand>
        <name>3-phosphoshikimate</name>
        <dbReference type="ChEBI" id="CHEBI:145989"/>
    </ligand>
</feature>
<dbReference type="RefSeq" id="WP_015442061.1">
    <property type="nucleotide sequence ID" value="NC_020520.1"/>
</dbReference>
<feature type="binding site" evidence="7">
    <location>
        <position position="126"/>
    </location>
    <ligand>
        <name>phosphoenolpyruvate</name>
        <dbReference type="ChEBI" id="CHEBI:58702"/>
    </ligand>
</feature>
<evidence type="ECO:0000256" key="6">
    <source>
        <dbReference type="ARBA" id="ARBA00044633"/>
    </source>
</evidence>
<feature type="active site" description="Proton acceptor" evidence="7">
    <location>
        <position position="317"/>
    </location>
</feature>
<feature type="binding site" evidence="7">
    <location>
        <position position="415"/>
    </location>
    <ligand>
        <name>phosphoenolpyruvate</name>
        <dbReference type="ChEBI" id="CHEBI:58702"/>
    </ligand>
</feature>
<evidence type="ECO:0000313" key="9">
    <source>
        <dbReference type="EMBL" id="BAN02814.1"/>
    </source>
</evidence>
<dbReference type="InterPro" id="IPR001986">
    <property type="entry name" value="Enolpyruvate_Tfrase_dom"/>
</dbReference>
<comment type="catalytic activity">
    <reaction evidence="6">
        <text>3-phosphoshikimate + phosphoenolpyruvate = 5-O-(1-carboxyvinyl)-3-phosphoshikimate + phosphate</text>
        <dbReference type="Rhea" id="RHEA:21256"/>
        <dbReference type="ChEBI" id="CHEBI:43474"/>
        <dbReference type="ChEBI" id="CHEBI:57701"/>
        <dbReference type="ChEBI" id="CHEBI:58702"/>
        <dbReference type="ChEBI" id="CHEBI:145989"/>
        <dbReference type="EC" id="2.5.1.19"/>
    </reaction>
    <physiologicalReaction direction="left-to-right" evidence="6">
        <dbReference type="Rhea" id="RHEA:21257"/>
    </physiologicalReaction>
</comment>
<protein>
    <recommendedName>
        <fullName evidence="7">3-phosphoshikimate 1-carboxyvinyltransferase</fullName>
        <ecNumber evidence="7">2.5.1.19</ecNumber>
    </recommendedName>
    <alternativeName>
        <fullName evidence="7">5-enolpyruvylshikimate-3-phosphate synthase</fullName>
        <shortName evidence="7">EPSP synthase</shortName>
        <shortName evidence="7">EPSPS</shortName>
    </alternativeName>
</protein>
<dbReference type="CDD" id="cd01556">
    <property type="entry name" value="EPSP_synthase"/>
    <property type="match status" value="1"/>
</dbReference>
<name>A0A6C7E4R3_ILUCY</name>
<dbReference type="AlphaFoldDB" id="A0A6C7E4R3"/>
<keyword evidence="10" id="KW-1185">Reference proteome</keyword>
<dbReference type="KEGG" id="aym:YM304_25000"/>
<keyword evidence="3 7" id="KW-0028">Amino-acid biosynthesis</keyword>
<feature type="domain" description="Enolpyruvate transferase" evidence="8">
    <location>
        <begin position="11"/>
        <end position="424"/>
    </location>
</feature>
<feature type="binding site" evidence="7">
    <location>
        <position position="348"/>
    </location>
    <ligand>
        <name>phosphoenolpyruvate</name>
        <dbReference type="ChEBI" id="CHEBI:58702"/>
    </ligand>
</feature>
<dbReference type="InterPro" id="IPR006264">
    <property type="entry name" value="EPSP_synthase"/>
</dbReference>
<feature type="binding site" evidence="7">
    <location>
        <position position="390"/>
    </location>
    <ligand>
        <name>phosphoenolpyruvate</name>
        <dbReference type="ChEBI" id="CHEBI:58702"/>
    </ligand>
</feature>
<comment type="pathway">
    <text evidence="1 7">Metabolic intermediate biosynthesis; chorismate biosynthesis; chorismate from D-erythrose 4-phosphate and phosphoenolpyruvate: step 6/7.</text>
</comment>
<evidence type="ECO:0000256" key="7">
    <source>
        <dbReference type="HAMAP-Rule" id="MF_00210"/>
    </source>
</evidence>
<feature type="binding site" evidence="7">
    <location>
        <position position="317"/>
    </location>
    <ligand>
        <name>3-phosphoshikimate</name>
        <dbReference type="ChEBI" id="CHEBI:145989"/>
    </ligand>
</feature>
<dbReference type="GO" id="GO:0008652">
    <property type="term" value="P:amino acid biosynthetic process"/>
    <property type="evidence" value="ECO:0007669"/>
    <property type="project" value="UniProtKB-KW"/>
</dbReference>
<gene>
    <name evidence="7 9" type="primary">aroA</name>
    <name evidence="9" type="ORF">YM304_25000</name>
</gene>
<dbReference type="OrthoDB" id="9807434at2"/>
<dbReference type="GO" id="GO:0009423">
    <property type="term" value="P:chorismate biosynthetic process"/>
    <property type="evidence" value="ECO:0007669"/>
    <property type="project" value="UniProtKB-UniRule"/>
</dbReference>
<comment type="subcellular location">
    <subcellularLocation>
        <location evidence="7">Cytoplasm</location>
    </subcellularLocation>
</comment>
<evidence type="ECO:0000313" key="10">
    <source>
        <dbReference type="Proteomes" id="UP000011863"/>
    </source>
</evidence>
<organism evidence="9 10">
    <name type="scientific">Ilumatobacter coccineus (strain NBRC 103263 / KCTC 29153 / YM16-304)</name>
    <dbReference type="NCBI Taxonomy" id="1313172"/>
    <lineage>
        <taxon>Bacteria</taxon>
        <taxon>Bacillati</taxon>
        <taxon>Actinomycetota</taxon>
        <taxon>Acidimicrobiia</taxon>
        <taxon>Acidimicrobiales</taxon>
        <taxon>Ilumatobacteraceae</taxon>
        <taxon>Ilumatobacter</taxon>
    </lineage>
</organism>
<dbReference type="InterPro" id="IPR036968">
    <property type="entry name" value="Enolpyruvate_Tfrase_sf"/>
</dbReference>
<evidence type="ECO:0000256" key="1">
    <source>
        <dbReference type="ARBA" id="ARBA00004811"/>
    </source>
</evidence>
<dbReference type="Proteomes" id="UP000011863">
    <property type="component" value="Chromosome"/>
</dbReference>
<dbReference type="HAMAP" id="MF_00210">
    <property type="entry name" value="EPSP_synth"/>
    <property type="match status" value="1"/>
</dbReference>
<comment type="similarity">
    <text evidence="2 7">Belongs to the EPSP synthase family.</text>
</comment>
<feature type="binding site" evidence="7">
    <location>
        <position position="344"/>
    </location>
    <ligand>
        <name>3-phosphoshikimate</name>
        <dbReference type="ChEBI" id="CHEBI:145989"/>
    </ligand>
</feature>
<keyword evidence="7" id="KW-0963">Cytoplasm</keyword>
<dbReference type="PANTHER" id="PTHR21090:SF5">
    <property type="entry name" value="PENTAFUNCTIONAL AROM POLYPEPTIDE"/>
    <property type="match status" value="1"/>
</dbReference>
<feature type="binding site" evidence="7">
    <location>
        <position position="174"/>
    </location>
    <ligand>
        <name>3-phosphoshikimate</name>
        <dbReference type="ChEBI" id="CHEBI:145989"/>
    </ligand>
</feature>
<dbReference type="UniPathway" id="UPA00053">
    <property type="reaction ID" value="UER00089"/>
</dbReference>
<dbReference type="Gene3D" id="3.65.10.10">
    <property type="entry name" value="Enolpyruvate transferase domain"/>
    <property type="match status" value="2"/>
</dbReference>
<dbReference type="GO" id="GO:0009073">
    <property type="term" value="P:aromatic amino acid family biosynthetic process"/>
    <property type="evidence" value="ECO:0007669"/>
    <property type="project" value="UniProtKB-KW"/>
</dbReference>
<sequence length="432" mass="44983">MTVKQVRTAEGPVIADVVVPPSKSIANRALICAALADGESELVGLAPGDDTQAMIACLDALGIPVGVEQSAERTTARVLGTGGRLPVGPITLHTRLAGTTSRFITALAALGPGPYLIDGEAPLRGRPMGPLHDSLHSLGAVLEPGETWGHLPVTVSGPVGGADALMMPGDVSSQYVTALMLIAPMIRSGMRLGLSTELVSRPYVEITKSVMASFGVTDVDVAERRIHVGEGRYAPTVYEVEPDASSASYPLAAAAMVGGAVSVRGLGRASLQGDAAFVDVLERMGCLVTVSDNTTVVMRRRDTPLRGIDVDMADISDLVPTMAVVATQATTPTRITGVGFIRAKESDRLGDLAAELNKTGADVVVEDDGLLITPTDTLHGSRLETHHDHRLAMAFGVLGLVVSGVEVADPDVVSKSWPAFWDALDAIPARRA</sequence>
<feature type="binding site" evidence="7">
    <location>
        <position position="28"/>
    </location>
    <ligand>
        <name>3-phosphoshikimate</name>
        <dbReference type="ChEBI" id="CHEBI:145989"/>
    </ligand>
</feature>
<dbReference type="PIRSF" id="PIRSF000505">
    <property type="entry name" value="EPSPS"/>
    <property type="match status" value="1"/>
</dbReference>
<comment type="function">
    <text evidence="7">Catalyzes the transfer of the enolpyruvyl moiety of phosphoenolpyruvate (PEP) to the 5-hydroxyl of shikimate-3-phosphate (S3P) to produce enolpyruvyl shikimate-3-phosphate and inorganic phosphate.</text>
</comment>
<feature type="binding site" evidence="7">
    <location>
        <position position="174"/>
    </location>
    <ligand>
        <name>phosphoenolpyruvate</name>
        <dbReference type="ChEBI" id="CHEBI:58702"/>
    </ligand>
</feature>
<evidence type="ECO:0000259" key="8">
    <source>
        <dbReference type="Pfam" id="PF00275"/>
    </source>
</evidence>
<keyword evidence="5 7" id="KW-0057">Aromatic amino acid biosynthesis</keyword>
<dbReference type="EC" id="2.5.1.19" evidence="7"/>
<dbReference type="GO" id="GO:0003866">
    <property type="term" value="F:3-phosphoshikimate 1-carboxyvinyltransferase activity"/>
    <property type="evidence" value="ECO:0007669"/>
    <property type="project" value="UniProtKB-UniRule"/>
</dbReference>
<comment type="caution">
    <text evidence="7">Lacks conserved residue(s) required for the propagation of feature annotation.</text>
</comment>
<proteinExistence type="inferred from homology"/>
<dbReference type="GO" id="GO:0005737">
    <property type="term" value="C:cytoplasm"/>
    <property type="evidence" value="ECO:0007669"/>
    <property type="project" value="UniProtKB-SubCell"/>
</dbReference>
<feature type="binding site" evidence="7">
    <location>
        <position position="23"/>
    </location>
    <ligand>
        <name>phosphoenolpyruvate</name>
        <dbReference type="ChEBI" id="CHEBI:58702"/>
    </ligand>
</feature>
<comment type="subunit">
    <text evidence="7">Monomer.</text>
</comment>
<keyword evidence="4 7" id="KW-0808">Transferase</keyword>
<evidence type="ECO:0000256" key="5">
    <source>
        <dbReference type="ARBA" id="ARBA00023141"/>
    </source>
</evidence>
<accession>A0A6C7E4R3</accession>
<dbReference type="Pfam" id="PF00275">
    <property type="entry name" value="EPSP_synthase"/>
    <property type="match status" value="1"/>
</dbReference>
<feature type="binding site" evidence="7">
    <location>
        <position position="98"/>
    </location>
    <ligand>
        <name>phosphoenolpyruvate</name>
        <dbReference type="ChEBI" id="CHEBI:58702"/>
    </ligand>
</feature>
<feature type="binding site" evidence="7">
    <location>
        <position position="23"/>
    </location>
    <ligand>
        <name>3-phosphoshikimate</name>
        <dbReference type="ChEBI" id="CHEBI:145989"/>
    </ligand>
</feature>
<reference evidence="9 10" key="1">
    <citation type="journal article" date="2013" name="Int. J. Syst. Evol. Microbiol.">
        <title>Ilumatobacter nonamiense sp. nov. and Ilumatobacter coccineum sp. nov., isolated from seashore sand.</title>
        <authorList>
            <person name="Matsumoto A."/>
            <person name="Kasai H."/>
            <person name="Matsuo Y."/>
            <person name="Shizuri Y."/>
            <person name="Ichikawa N."/>
            <person name="Fujita N."/>
            <person name="Omura S."/>
            <person name="Takahashi Y."/>
        </authorList>
    </citation>
    <scope>NUCLEOTIDE SEQUENCE [LARGE SCALE GENOMIC DNA]</scope>
    <source>
        <strain evidence="10">NBRC 103263 / KCTC 29153 / YM16-304</strain>
    </source>
</reference>
<dbReference type="NCBIfam" id="TIGR01356">
    <property type="entry name" value="aroA"/>
    <property type="match status" value="1"/>
</dbReference>
<evidence type="ECO:0000256" key="4">
    <source>
        <dbReference type="ARBA" id="ARBA00022679"/>
    </source>
</evidence>
<feature type="binding site" evidence="7">
    <location>
        <position position="172"/>
    </location>
    <ligand>
        <name>3-phosphoshikimate</name>
        <dbReference type="ChEBI" id="CHEBI:145989"/>
    </ligand>
</feature>
<dbReference type="InterPro" id="IPR013792">
    <property type="entry name" value="RNA3'P_cycl/enolpyr_Trfase_a/b"/>
</dbReference>
<evidence type="ECO:0000256" key="3">
    <source>
        <dbReference type="ARBA" id="ARBA00022605"/>
    </source>
</evidence>
<dbReference type="PANTHER" id="PTHR21090">
    <property type="entry name" value="AROM/DEHYDROQUINATE SYNTHASE"/>
    <property type="match status" value="1"/>
</dbReference>
<evidence type="ECO:0000256" key="2">
    <source>
        <dbReference type="ARBA" id="ARBA00009948"/>
    </source>
</evidence>